<proteinExistence type="predicted"/>
<evidence type="ECO:0000313" key="1">
    <source>
        <dbReference type="EMBL" id="KAG2620630.1"/>
    </source>
</evidence>
<protein>
    <submittedName>
        <fullName evidence="1">Uncharacterized protein</fullName>
    </submittedName>
</protein>
<comment type="caution">
    <text evidence="1">The sequence shown here is derived from an EMBL/GenBank/DDBJ whole genome shotgun (WGS) entry which is preliminary data.</text>
</comment>
<evidence type="ECO:0000313" key="2">
    <source>
        <dbReference type="Proteomes" id="UP000823388"/>
    </source>
</evidence>
<accession>A0A8T0UD83</accession>
<organism evidence="1 2">
    <name type="scientific">Panicum virgatum</name>
    <name type="common">Blackwell switchgrass</name>
    <dbReference type="NCBI Taxonomy" id="38727"/>
    <lineage>
        <taxon>Eukaryota</taxon>
        <taxon>Viridiplantae</taxon>
        <taxon>Streptophyta</taxon>
        <taxon>Embryophyta</taxon>
        <taxon>Tracheophyta</taxon>
        <taxon>Spermatophyta</taxon>
        <taxon>Magnoliopsida</taxon>
        <taxon>Liliopsida</taxon>
        <taxon>Poales</taxon>
        <taxon>Poaceae</taxon>
        <taxon>PACMAD clade</taxon>
        <taxon>Panicoideae</taxon>
        <taxon>Panicodae</taxon>
        <taxon>Paniceae</taxon>
        <taxon>Panicinae</taxon>
        <taxon>Panicum</taxon>
        <taxon>Panicum sect. Hiantes</taxon>
    </lineage>
</organism>
<gene>
    <name evidence="1" type="ORF">PVAP13_3NG177933</name>
</gene>
<keyword evidence="2" id="KW-1185">Reference proteome</keyword>
<dbReference type="EMBL" id="CM029042">
    <property type="protein sequence ID" value="KAG2620630.1"/>
    <property type="molecule type" value="Genomic_DNA"/>
</dbReference>
<sequence>MMKVVVQLRSFVASVEGWLEKKHSQFRSQDVAASSQIFFVQLWQHRTLLGLKVTKGSQSTQGTTGVRS</sequence>
<name>A0A8T0UD83_PANVG</name>
<dbReference type="Proteomes" id="UP000823388">
    <property type="component" value="Chromosome 3N"/>
</dbReference>
<dbReference type="AlphaFoldDB" id="A0A8T0UD83"/>
<reference evidence="1" key="1">
    <citation type="submission" date="2020-05" db="EMBL/GenBank/DDBJ databases">
        <title>WGS assembly of Panicum virgatum.</title>
        <authorList>
            <person name="Lovell J.T."/>
            <person name="Jenkins J."/>
            <person name="Shu S."/>
            <person name="Juenger T.E."/>
            <person name="Schmutz J."/>
        </authorList>
    </citation>
    <scope>NUCLEOTIDE SEQUENCE</scope>
    <source>
        <strain evidence="1">AP13</strain>
    </source>
</reference>